<name>A0A0A1YMP0_9PSED</name>
<keyword evidence="1" id="KW-0560">Oxidoreductase</keyword>
<dbReference type="OrthoDB" id="9772407at2"/>
<dbReference type="SUPFAM" id="SSF51430">
    <property type="entry name" value="NAD(P)-linked oxidoreductase"/>
    <property type="match status" value="1"/>
</dbReference>
<feature type="domain" description="NADP-dependent oxidoreductase" evidence="2">
    <location>
        <begin position="14"/>
        <end position="308"/>
    </location>
</feature>
<protein>
    <submittedName>
        <fullName evidence="3">Aldo/keto reductase</fullName>
    </submittedName>
</protein>
<evidence type="ECO:0000256" key="1">
    <source>
        <dbReference type="ARBA" id="ARBA00023002"/>
    </source>
</evidence>
<dbReference type="InterPro" id="IPR020471">
    <property type="entry name" value="AKR"/>
</dbReference>
<dbReference type="InterPro" id="IPR036812">
    <property type="entry name" value="NAD(P)_OxRdtase_dom_sf"/>
</dbReference>
<dbReference type="eggNOG" id="COG0667">
    <property type="taxonomic scope" value="Bacteria"/>
</dbReference>
<reference evidence="3 4" key="1">
    <citation type="journal article" date="2014" name="Genome Announc.">
        <title>Draft Genome Sequence of Petroleum Oil-Degrading Marine Bacterium Pseudomonas taeanensis Strain MS-3, Isolated from a Crude Oil-Contaminated Seashore.</title>
        <authorList>
            <person name="Lee S.Y."/>
            <person name="Kim S.H."/>
            <person name="Lee D.G."/>
            <person name="Shin S."/>
            <person name="Yun S.H."/>
            <person name="Choi C.W."/>
            <person name="Chung Y.H."/>
            <person name="Choi J.S."/>
            <person name="Kahng H.Y."/>
            <person name="Kim S.I."/>
        </authorList>
    </citation>
    <scope>NUCLEOTIDE SEQUENCE [LARGE SCALE GENOMIC DNA]</scope>
    <source>
        <strain evidence="3 4">MS-3</strain>
    </source>
</reference>
<dbReference type="EMBL" id="AWSQ01000001">
    <property type="protein sequence ID" value="KFX71180.1"/>
    <property type="molecule type" value="Genomic_DNA"/>
</dbReference>
<evidence type="ECO:0000313" key="4">
    <source>
        <dbReference type="Proteomes" id="UP000030063"/>
    </source>
</evidence>
<dbReference type="PANTHER" id="PTHR43625:SF40">
    <property type="entry name" value="ALDO-KETO REDUCTASE YAKC [NADP(+)]"/>
    <property type="match status" value="1"/>
</dbReference>
<dbReference type="STRING" id="1395571.TMS3_0104405"/>
<comment type="caution">
    <text evidence="3">The sequence shown here is derived from an EMBL/GenBank/DDBJ whole genome shotgun (WGS) entry which is preliminary data.</text>
</comment>
<dbReference type="Gene3D" id="3.20.20.100">
    <property type="entry name" value="NADP-dependent oxidoreductase domain"/>
    <property type="match status" value="1"/>
</dbReference>
<dbReference type="GO" id="GO:0005737">
    <property type="term" value="C:cytoplasm"/>
    <property type="evidence" value="ECO:0007669"/>
    <property type="project" value="TreeGrafter"/>
</dbReference>
<evidence type="ECO:0000313" key="3">
    <source>
        <dbReference type="EMBL" id="KFX71180.1"/>
    </source>
</evidence>
<proteinExistence type="predicted"/>
<sequence>MMKRMLAGKMVPAVGLGCMGMSEFYGETDDTQSLATLEAALDLGYRHFDTSDMYGSGHNEELLGKFIKRIGAKRQDVLIASKFGIYRDPSDKYKLLIEGSRDYVKKACEASLKRLNVEQIDLYYVHRRDPNTPIEETVGALAELVKEGKIGAIGLSEMSPETLRKAHAVHPIAALQSEYSLWSRDLEQTMLPLCEQLGIALVAYSPLGRGFLTGKLDKNQIQQSDAAADFRTKLPRFQGENFDHNLELVKTLEKMSAELGCSTAQLALAWLLDQYANLHVIPGTKRIAYLEGNFSAQNVQLDAAASAMLGKIFDPSAIAGKRYPDAILQGTNL</sequence>
<dbReference type="AlphaFoldDB" id="A0A0A1YMP0"/>
<dbReference type="Proteomes" id="UP000030063">
    <property type="component" value="Unassembled WGS sequence"/>
</dbReference>
<dbReference type="InterPro" id="IPR023210">
    <property type="entry name" value="NADP_OxRdtase_dom"/>
</dbReference>
<dbReference type="PANTHER" id="PTHR43625">
    <property type="entry name" value="AFLATOXIN B1 ALDEHYDE REDUCTASE"/>
    <property type="match status" value="1"/>
</dbReference>
<dbReference type="CDD" id="cd19076">
    <property type="entry name" value="AKR_AKR13A_13D"/>
    <property type="match status" value="1"/>
</dbReference>
<dbReference type="InterPro" id="IPR050791">
    <property type="entry name" value="Aldo-Keto_reductase"/>
</dbReference>
<gene>
    <name evidence="3" type="ORF">TMS3_0104405</name>
</gene>
<accession>A0A0A1YMP0</accession>
<evidence type="ECO:0000259" key="2">
    <source>
        <dbReference type="Pfam" id="PF00248"/>
    </source>
</evidence>
<dbReference type="Pfam" id="PF00248">
    <property type="entry name" value="Aldo_ket_red"/>
    <property type="match status" value="1"/>
</dbReference>
<organism evidence="3 4">
    <name type="scientific">Pseudomonas taeanensis MS-3</name>
    <dbReference type="NCBI Taxonomy" id="1395571"/>
    <lineage>
        <taxon>Bacteria</taxon>
        <taxon>Pseudomonadati</taxon>
        <taxon>Pseudomonadota</taxon>
        <taxon>Gammaproteobacteria</taxon>
        <taxon>Pseudomonadales</taxon>
        <taxon>Pseudomonadaceae</taxon>
        <taxon>Pseudomonas</taxon>
    </lineage>
</organism>
<dbReference type="PRINTS" id="PR00069">
    <property type="entry name" value="ALDKETRDTASE"/>
</dbReference>
<keyword evidence="4" id="KW-1185">Reference proteome</keyword>
<dbReference type="GO" id="GO:0016491">
    <property type="term" value="F:oxidoreductase activity"/>
    <property type="evidence" value="ECO:0007669"/>
    <property type="project" value="UniProtKB-KW"/>
</dbReference>